<keyword evidence="8" id="KW-0732">Signal</keyword>
<dbReference type="InterPro" id="IPR036942">
    <property type="entry name" value="Beta-barrel_TonB_sf"/>
</dbReference>
<dbReference type="InterPro" id="IPR037066">
    <property type="entry name" value="Plug_dom_sf"/>
</dbReference>
<feature type="domain" description="TonB-dependent receptor plug" evidence="9">
    <location>
        <begin position="118"/>
        <end position="246"/>
    </location>
</feature>
<dbReference type="NCBIfam" id="TIGR04057">
    <property type="entry name" value="SusC_RagA_signa"/>
    <property type="match status" value="1"/>
</dbReference>
<dbReference type="EMBL" id="JAKJSC010000001">
    <property type="protein sequence ID" value="MDE5416938.1"/>
    <property type="molecule type" value="Genomic_DNA"/>
</dbReference>
<dbReference type="Pfam" id="PF13715">
    <property type="entry name" value="CarbopepD_reg_2"/>
    <property type="match status" value="1"/>
</dbReference>
<organism evidence="10 11">
    <name type="scientific">Paralabilibaculum antarcticum</name>
    <dbReference type="NCBI Taxonomy" id="2912572"/>
    <lineage>
        <taxon>Bacteria</taxon>
        <taxon>Pseudomonadati</taxon>
        <taxon>Bacteroidota</taxon>
        <taxon>Bacteroidia</taxon>
        <taxon>Marinilabiliales</taxon>
        <taxon>Marinifilaceae</taxon>
        <taxon>Paralabilibaculum</taxon>
    </lineage>
</organism>
<reference evidence="10 11" key="1">
    <citation type="submission" date="2022-01" db="EMBL/GenBank/DDBJ databases">
        <title>Labilibaculum sp. nov, a marine bacterium isolated from Antarctica.</title>
        <authorList>
            <person name="Dai W."/>
        </authorList>
    </citation>
    <scope>NUCLEOTIDE SEQUENCE [LARGE SCALE GENOMIC DNA]</scope>
    <source>
        <strain evidence="10 11">DW002</strain>
    </source>
</reference>
<evidence type="ECO:0000256" key="5">
    <source>
        <dbReference type="ARBA" id="ARBA00023136"/>
    </source>
</evidence>
<accession>A0ABT5VQY6</accession>
<evidence type="ECO:0000256" key="3">
    <source>
        <dbReference type="ARBA" id="ARBA00022452"/>
    </source>
</evidence>
<evidence type="ECO:0000256" key="1">
    <source>
        <dbReference type="ARBA" id="ARBA00004571"/>
    </source>
</evidence>
<dbReference type="RefSeq" id="WP_275108276.1">
    <property type="nucleotide sequence ID" value="NZ_JAKJSC010000001.1"/>
</dbReference>
<gene>
    <name evidence="10" type="ORF">L3049_02880</name>
</gene>
<evidence type="ECO:0000256" key="4">
    <source>
        <dbReference type="ARBA" id="ARBA00022692"/>
    </source>
</evidence>
<proteinExistence type="inferred from homology"/>
<dbReference type="InterPro" id="IPR039426">
    <property type="entry name" value="TonB-dep_rcpt-like"/>
</dbReference>
<feature type="chain" id="PRO_5045643650" evidence="8">
    <location>
        <begin position="20"/>
        <end position="990"/>
    </location>
</feature>
<evidence type="ECO:0000313" key="10">
    <source>
        <dbReference type="EMBL" id="MDE5416938.1"/>
    </source>
</evidence>
<dbReference type="NCBIfam" id="TIGR04056">
    <property type="entry name" value="OMP_RagA_SusC"/>
    <property type="match status" value="1"/>
</dbReference>
<dbReference type="InterPro" id="IPR023996">
    <property type="entry name" value="TonB-dep_OMP_SusC/RagA"/>
</dbReference>
<keyword evidence="6 7" id="KW-0998">Cell outer membrane</keyword>
<comment type="caution">
    <text evidence="10">The sequence shown here is derived from an EMBL/GenBank/DDBJ whole genome shotgun (WGS) entry which is preliminary data.</text>
</comment>
<evidence type="ECO:0000256" key="2">
    <source>
        <dbReference type="ARBA" id="ARBA00022448"/>
    </source>
</evidence>
<dbReference type="SUPFAM" id="SSF56935">
    <property type="entry name" value="Porins"/>
    <property type="match status" value="1"/>
</dbReference>
<keyword evidence="11" id="KW-1185">Reference proteome</keyword>
<dbReference type="InterPro" id="IPR023997">
    <property type="entry name" value="TonB-dep_OMP_SusC/RagA_CS"/>
</dbReference>
<sequence>MNKIYLIALLVCLQFQVFAQELTVTGKVVEAGDKLGMPGVTVLEKGTSNGVTTDIDGKYTLKVSKADAILLFSFIGYETQFVSLKGKVTVNIKLKSADQKLGEVVVLGYGSVKSREAVVGSVEQVKSADLLKHSNAQSVDQMLEGQVAGVQIESDSGDPTSPVKVRIRGNNSLPDLGSSNFTASSEPLYILDGVPLIDALNPNVNTGTETVINPLALINPEDIASISILKDASAAAIYGANAANGVIIITTKKGTVGKTRVTFSQKTIYSTPINKIEYLNGEQYVELSEEFYRNSGYSEESIPDEVGRTDVYTNWRDLTLQNGMSNLSNLTISGGSEKSTFRLSLGYKDNETTTKGNDFESINSRLSLDTKLASGISLIYRGGLTSFKADKYSAFATYAYKPNIPVYDENGDYTQMETYANPLADLAQNENNSKKFYSNNSLTLKAKVSKNFSVRSMFGLDYTSTKKFTFYSKENGRGRKNNGYLRESRSENMNWIANSQLEYNGSYKQNTISASAGIQLKHDQTNSTTVTEKNMISEKIRVPGQSDTEDSTVKGSESESASRSYYGRLNYNFAKKYFMAISFRSDASSYFGGDQQVENFASIGGSWIISKENFWIENDIVNFVKLKASYGKLGNAKVGSYSARGLYGYNTSSNYNGKLVATPYTAPNEDLGWQTSFKFNTGLTIKFLKRFGLDVEYYNNKTKDGIMNLSVVPETGWNRIAVNTADLTNYGLEFTVKANDINLGEVRWRANFNIGFNKSRLDKLNIYSDRLVSGTAGLIVGKSTALIMGAKYAGVNPENGNPQWYKLDGTLTENTSDISGNDRKFVIGKSDPDFTGGFSNSFSYKGFNLSCMLSFEYGADKMMPYPAREMENGRSLYNFNKSVNLIDRWQKPGDITNIPRLDQSISYNAYSDRFLFDQTNLSLRSISLKYNLPKHICESIRLANASLGVNVTNVYTWYKEGGESGRNGLAEYRYPFPQSRMYGFQLNLGI</sequence>
<evidence type="ECO:0000259" key="9">
    <source>
        <dbReference type="Pfam" id="PF07715"/>
    </source>
</evidence>
<keyword evidence="5 7" id="KW-0472">Membrane</keyword>
<name>A0ABT5VQY6_9BACT</name>
<dbReference type="InterPro" id="IPR008969">
    <property type="entry name" value="CarboxyPept-like_regulatory"/>
</dbReference>
<evidence type="ECO:0000256" key="7">
    <source>
        <dbReference type="PROSITE-ProRule" id="PRU01360"/>
    </source>
</evidence>
<dbReference type="Gene3D" id="2.170.130.10">
    <property type="entry name" value="TonB-dependent receptor, plug domain"/>
    <property type="match status" value="1"/>
</dbReference>
<evidence type="ECO:0000256" key="6">
    <source>
        <dbReference type="ARBA" id="ARBA00023237"/>
    </source>
</evidence>
<dbReference type="Proteomes" id="UP001528920">
    <property type="component" value="Unassembled WGS sequence"/>
</dbReference>
<dbReference type="Gene3D" id="2.40.170.20">
    <property type="entry name" value="TonB-dependent receptor, beta-barrel domain"/>
    <property type="match status" value="1"/>
</dbReference>
<dbReference type="Gene3D" id="2.60.40.1120">
    <property type="entry name" value="Carboxypeptidase-like, regulatory domain"/>
    <property type="match status" value="1"/>
</dbReference>
<comment type="subcellular location">
    <subcellularLocation>
        <location evidence="1 7">Cell outer membrane</location>
        <topology evidence="1 7">Multi-pass membrane protein</topology>
    </subcellularLocation>
</comment>
<dbReference type="InterPro" id="IPR012910">
    <property type="entry name" value="Plug_dom"/>
</dbReference>
<evidence type="ECO:0000313" key="11">
    <source>
        <dbReference type="Proteomes" id="UP001528920"/>
    </source>
</evidence>
<keyword evidence="3 7" id="KW-1134">Transmembrane beta strand</keyword>
<comment type="similarity">
    <text evidence="7">Belongs to the TonB-dependent receptor family.</text>
</comment>
<keyword evidence="4 7" id="KW-0812">Transmembrane</keyword>
<dbReference type="Pfam" id="PF07715">
    <property type="entry name" value="Plug"/>
    <property type="match status" value="1"/>
</dbReference>
<dbReference type="PROSITE" id="PS52016">
    <property type="entry name" value="TONB_DEPENDENT_REC_3"/>
    <property type="match status" value="1"/>
</dbReference>
<dbReference type="SUPFAM" id="SSF49464">
    <property type="entry name" value="Carboxypeptidase regulatory domain-like"/>
    <property type="match status" value="1"/>
</dbReference>
<protein>
    <submittedName>
        <fullName evidence="10">SusC/RagA family TonB-linked outer membrane protein</fullName>
    </submittedName>
</protein>
<keyword evidence="2 7" id="KW-0813">Transport</keyword>
<feature type="signal peptide" evidence="8">
    <location>
        <begin position="1"/>
        <end position="19"/>
    </location>
</feature>
<evidence type="ECO:0000256" key="8">
    <source>
        <dbReference type="SAM" id="SignalP"/>
    </source>
</evidence>